<evidence type="ECO:0000256" key="1">
    <source>
        <dbReference type="ARBA" id="ARBA00006484"/>
    </source>
</evidence>
<dbReference type="GO" id="GO:0044550">
    <property type="term" value="P:secondary metabolite biosynthetic process"/>
    <property type="evidence" value="ECO:0007669"/>
    <property type="project" value="UniProtKB-ARBA"/>
</dbReference>
<name>A0A146FJR9_ASPKA</name>
<dbReference type="Gene3D" id="3.40.50.720">
    <property type="entry name" value="NAD(P)-binding Rossmann-like Domain"/>
    <property type="match status" value="1"/>
</dbReference>
<proteinExistence type="inferred from homology"/>
<dbReference type="FunFam" id="3.40.50.720:FF:000245">
    <property type="entry name" value="Short chain dehydrogenase, putative"/>
    <property type="match status" value="1"/>
</dbReference>
<dbReference type="SUPFAM" id="SSF51735">
    <property type="entry name" value="NAD(P)-binding Rossmann-fold domains"/>
    <property type="match status" value="1"/>
</dbReference>
<accession>A0A146FJR9</accession>
<dbReference type="SMART" id="SM00822">
    <property type="entry name" value="PKS_KR"/>
    <property type="match status" value="1"/>
</dbReference>
<dbReference type="PROSITE" id="PS00061">
    <property type="entry name" value="ADH_SHORT"/>
    <property type="match status" value="1"/>
</dbReference>
<keyword evidence="3" id="KW-0560">Oxidoreductase</keyword>
<comment type="similarity">
    <text evidence="1">Belongs to the short-chain dehydrogenases/reductases (SDR) family.</text>
</comment>
<dbReference type="PANTHER" id="PTHR43008:SF9">
    <property type="entry name" value="OXIDOREDUCTASE"/>
    <property type="match status" value="1"/>
</dbReference>
<dbReference type="InterPro" id="IPR002347">
    <property type="entry name" value="SDR_fam"/>
</dbReference>
<dbReference type="GO" id="GO:0050664">
    <property type="term" value="F:oxidoreductase activity, acting on NAD(P)H, oxygen as acceptor"/>
    <property type="evidence" value="ECO:0007669"/>
    <property type="project" value="TreeGrafter"/>
</dbReference>
<feature type="region of interest" description="Disordered" evidence="4">
    <location>
        <begin position="1"/>
        <end position="29"/>
    </location>
</feature>
<dbReference type="AlphaFoldDB" id="A0A146FJR9"/>
<dbReference type="Proteomes" id="UP000075230">
    <property type="component" value="Unassembled WGS sequence"/>
</dbReference>
<dbReference type="InterPro" id="IPR057326">
    <property type="entry name" value="KR_dom"/>
</dbReference>
<evidence type="ECO:0000256" key="3">
    <source>
        <dbReference type="ARBA" id="ARBA00023002"/>
    </source>
</evidence>
<gene>
    <name evidence="6" type="ORF">RIB2604_02006940</name>
</gene>
<feature type="domain" description="Ketoreductase" evidence="5">
    <location>
        <begin position="44"/>
        <end position="236"/>
    </location>
</feature>
<dbReference type="VEuPathDB" id="FungiDB:ASPFODRAFT_186876"/>
<reference evidence="6 7" key="1">
    <citation type="journal article" date="2016" name="DNA Res.">
        <title>Genome sequence of Aspergillus luchuensis NBRC 4314.</title>
        <authorList>
            <person name="Yamada O."/>
            <person name="Machida M."/>
            <person name="Hosoyama A."/>
            <person name="Goto M."/>
            <person name="Takahashi T."/>
            <person name="Futagami T."/>
            <person name="Yamagata Y."/>
            <person name="Takeuchi M."/>
            <person name="Kobayashi T."/>
            <person name="Koike H."/>
            <person name="Abe K."/>
            <person name="Asai K."/>
            <person name="Arita M."/>
            <person name="Fujita N."/>
            <person name="Fukuda K."/>
            <person name="Higa K."/>
            <person name="Horikawa H."/>
            <person name="Ishikawa T."/>
            <person name="Jinno K."/>
            <person name="Kato Y."/>
            <person name="Kirimura K."/>
            <person name="Mizutani O."/>
            <person name="Nakasone K."/>
            <person name="Sano M."/>
            <person name="Shiraishi Y."/>
            <person name="Tsukahara M."/>
            <person name="Gomi K."/>
        </authorList>
    </citation>
    <scope>NUCLEOTIDE SEQUENCE [LARGE SCALE GENOMIC DNA]</scope>
    <source>
        <strain evidence="6 7">RIB 2604</strain>
    </source>
</reference>
<sequence length="317" mass="33715">MSPSIAIDNTTPDVAIDNTTPAVSESTQPSVVGRTNDLFSLGNRTIVITGGGRGLGIVLAGAVIEAGGDVVCLDLLPEPSANEWASVQKLAAARGLKATYIKCDITDEQSTEQILKQVAAEAMSRGMPLRGAVTCAGIQQMVPALEYPVDMWKKMLDVNVIGTFIPAKHCARIFKEQNIPGSIVMIASMSGQIANRGLTCTAYNSSKAAVHQMCRSVAQEWGQYGIRVNTLSAGVCIILPRIALAILIMQQYIRTAMTDALLQEKPEVEETWMRGALLGRLGVPEDFKAPTVYMLADGSGFMTGTDLRVDGGHCASA</sequence>
<evidence type="ECO:0000259" key="5">
    <source>
        <dbReference type="SMART" id="SM00822"/>
    </source>
</evidence>
<protein>
    <submittedName>
        <fullName evidence="6">Oxidoreductase, short chain dehydrogenase/reductase family</fullName>
    </submittedName>
</protein>
<dbReference type="Pfam" id="PF00106">
    <property type="entry name" value="adh_short"/>
    <property type="match status" value="1"/>
</dbReference>
<keyword evidence="2" id="KW-0521">NADP</keyword>
<dbReference type="PANTHER" id="PTHR43008">
    <property type="entry name" value="BENZIL REDUCTASE"/>
    <property type="match status" value="1"/>
</dbReference>
<dbReference type="GO" id="GO:0016616">
    <property type="term" value="F:oxidoreductase activity, acting on the CH-OH group of donors, NAD or NADP as acceptor"/>
    <property type="evidence" value="ECO:0007669"/>
    <property type="project" value="UniProtKB-ARBA"/>
</dbReference>
<evidence type="ECO:0000256" key="4">
    <source>
        <dbReference type="SAM" id="MobiDB-lite"/>
    </source>
</evidence>
<dbReference type="Pfam" id="PF13561">
    <property type="entry name" value="adh_short_C2"/>
    <property type="match status" value="1"/>
</dbReference>
<dbReference type="PRINTS" id="PR00081">
    <property type="entry name" value="GDHRDH"/>
</dbReference>
<comment type="caution">
    <text evidence="6">The sequence shown here is derived from an EMBL/GenBank/DDBJ whole genome shotgun (WGS) entry which is preliminary data.</text>
</comment>
<evidence type="ECO:0000313" key="7">
    <source>
        <dbReference type="Proteomes" id="UP000075230"/>
    </source>
</evidence>
<organism evidence="6 7">
    <name type="scientific">Aspergillus kawachii</name>
    <name type="common">White koji mold</name>
    <name type="synonym">Aspergillus awamori var. kawachi</name>
    <dbReference type="NCBI Taxonomy" id="1069201"/>
    <lineage>
        <taxon>Eukaryota</taxon>
        <taxon>Fungi</taxon>
        <taxon>Dikarya</taxon>
        <taxon>Ascomycota</taxon>
        <taxon>Pezizomycotina</taxon>
        <taxon>Eurotiomycetes</taxon>
        <taxon>Eurotiomycetidae</taxon>
        <taxon>Eurotiales</taxon>
        <taxon>Aspergillaceae</taxon>
        <taxon>Aspergillus</taxon>
        <taxon>Aspergillus subgen. Circumdati</taxon>
    </lineage>
</organism>
<evidence type="ECO:0000256" key="2">
    <source>
        <dbReference type="ARBA" id="ARBA00022857"/>
    </source>
</evidence>
<dbReference type="EMBL" id="BCWF01000020">
    <property type="protein sequence ID" value="GAT26115.1"/>
    <property type="molecule type" value="Genomic_DNA"/>
</dbReference>
<dbReference type="InterPro" id="IPR020904">
    <property type="entry name" value="Sc_DH/Rdtase_CS"/>
</dbReference>
<evidence type="ECO:0000313" key="6">
    <source>
        <dbReference type="EMBL" id="GAT26115.1"/>
    </source>
</evidence>
<dbReference type="InterPro" id="IPR036291">
    <property type="entry name" value="NAD(P)-bd_dom_sf"/>
</dbReference>
<reference evidence="7" key="2">
    <citation type="submission" date="2016-02" db="EMBL/GenBank/DDBJ databases">
        <title>Genome sequencing of Aspergillus luchuensis NBRC 4314.</title>
        <authorList>
            <person name="Yamada O."/>
        </authorList>
    </citation>
    <scope>NUCLEOTIDE SEQUENCE [LARGE SCALE GENOMIC DNA]</scope>
    <source>
        <strain evidence="7">RIB 2604</strain>
    </source>
</reference>